<feature type="region of interest" description="Disordered" evidence="1">
    <location>
        <begin position="122"/>
        <end position="172"/>
    </location>
</feature>
<keyword evidence="4" id="KW-1185">Reference proteome</keyword>
<dbReference type="AlphaFoldDB" id="A0A433SIL7"/>
<sequence length="502" mass="55984">MISFPDASTDLLKRLTTRREYNGIRWPSRPFSSFVIDFDKLARTLLYVSLSCIIFEAVGSVRGLSVVLYSIHIKQHLGTYITTSALPAHAQNTACECDVDKKNMCIGIDVVADDYTAAAGTTGGGDGGGDCNNDGRQTGQSEMRLKEIELRKALTSEPRPSPLSSRKFDNNVAHNNNNAAAARDGDPEPSSDLTELAQDIVKRLYGFPFDDSSCLRLFRSPTLFDIRKMRSGWDTNKKDFHTGSGSQCVPDKTTYEARDPITTKATAWVNRIHKRYLEVGDVGPGNVWAVKSPMGSGKTKVFSDICANFGRILVVSCRRSYSDFLCASLPEFQNYQAVRGHINPTDHPKIVIQVQSLRRIRGITKGIFVLAQWDLLYIYEPDGVFKEIISPLGDREERKTQTQALITLVSCVPWHLRLLRTHLLSNLPHKIMSCTINDNVPRTHEVRVYESCALTRSYMDLDFVKVGIRKALGEEECGPVNVDDVLLGKHSSASTDLFAKWP</sequence>
<dbReference type="GO" id="GO:0003688">
    <property type="term" value="F:DNA replication origin binding"/>
    <property type="evidence" value="ECO:0007669"/>
    <property type="project" value="InterPro"/>
</dbReference>
<dbReference type="GO" id="GO:0006260">
    <property type="term" value="P:DNA replication"/>
    <property type="evidence" value="ECO:0007669"/>
    <property type="project" value="InterPro"/>
</dbReference>
<dbReference type="GO" id="GO:0005524">
    <property type="term" value="F:ATP binding"/>
    <property type="evidence" value="ECO:0007669"/>
    <property type="project" value="InterPro"/>
</dbReference>
<evidence type="ECO:0000313" key="3">
    <source>
        <dbReference type="EMBL" id="RUS68567.1"/>
    </source>
</evidence>
<evidence type="ECO:0000313" key="4">
    <source>
        <dbReference type="Proteomes" id="UP000271974"/>
    </source>
</evidence>
<proteinExistence type="predicted"/>
<gene>
    <name evidence="3" type="ORF">EGW08_023670</name>
</gene>
<evidence type="ECO:0000259" key="2">
    <source>
        <dbReference type="Pfam" id="PF02399"/>
    </source>
</evidence>
<dbReference type="Pfam" id="PF02399">
    <property type="entry name" value="Herpes_ori_bp"/>
    <property type="match status" value="1"/>
</dbReference>
<feature type="domain" description="Replication origin-binding protein" evidence="2">
    <location>
        <begin position="286"/>
        <end position="361"/>
    </location>
</feature>
<dbReference type="EMBL" id="RQTK01002308">
    <property type="protein sequence ID" value="RUS68567.1"/>
    <property type="molecule type" value="Genomic_DNA"/>
</dbReference>
<comment type="caution">
    <text evidence="3">The sequence shown here is derived from an EMBL/GenBank/DDBJ whole genome shotgun (WGS) entry which is preliminary data.</text>
</comment>
<protein>
    <recommendedName>
        <fullName evidence="2">Replication origin-binding protein domain-containing protein</fullName>
    </recommendedName>
</protein>
<evidence type="ECO:0000256" key="1">
    <source>
        <dbReference type="SAM" id="MobiDB-lite"/>
    </source>
</evidence>
<reference evidence="3 4" key="1">
    <citation type="submission" date="2019-01" db="EMBL/GenBank/DDBJ databases">
        <title>A draft genome assembly of the solar-powered sea slug Elysia chlorotica.</title>
        <authorList>
            <person name="Cai H."/>
            <person name="Li Q."/>
            <person name="Fang X."/>
            <person name="Li J."/>
            <person name="Curtis N.E."/>
            <person name="Altenburger A."/>
            <person name="Shibata T."/>
            <person name="Feng M."/>
            <person name="Maeda T."/>
            <person name="Schwartz J.A."/>
            <person name="Shigenobu S."/>
            <person name="Lundholm N."/>
            <person name="Nishiyama T."/>
            <person name="Yang H."/>
            <person name="Hasebe M."/>
            <person name="Li S."/>
            <person name="Pierce S.K."/>
            <person name="Wang J."/>
        </authorList>
    </citation>
    <scope>NUCLEOTIDE SEQUENCE [LARGE SCALE GENOMIC DNA]</scope>
    <source>
        <strain evidence="3">EC2010</strain>
        <tissue evidence="3">Whole organism of an adult</tissue>
    </source>
</reference>
<organism evidence="3 4">
    <name type="scientific">Elysia chlorotica</name>
    <name type="common">Eastern emerald elysia</name>
    <name type="synonym">Sea slug</name>
    <dbReference type="NCBI Taxonomy" id="188477"/>
    <lineage>
        <taxon>Eukaryota</taxon>
        <taxon>Metazoa</taxon>
        <taxon>Spiralia</taxon>
        <taxon>Lophotrochozoa</taxon>
        <taxon>Mollusca</taxon>
        <taxon>Gastropoda</taxon>
        <taxon>Heterobranchia</taxon>
        <taxon>Euthyneura</taxon>
        <taxon>Panpulmonata</taxon>
        <taxon>Sacoglossa</taxon>
        <taxon>Placobranchoidea</taxon>
        <taxon>Plakobranchidae</taxon>
        <taxon>Elysia</taxon>
    </lineage>
</organism>
<name>A0A433SIL7_ELYCH</name>
<feature type="compositionally biased region" description="Basic and acidic residues" evidence="1">
    <location>
        <begin position="143"/>
        <end position="154"/>
    </location>
</feature>
<accession>A0A433SIL7</accession>
<dbReference type="Proteomes" id="UP000271974">
    <property type="component" value="Unassembled WGS sequence"/>
</dbReference>
<dbReference type="InterPro" id="IPR003450">
    <property type="entry name" value="Replication_origin-bd"/>
</dbReference>